<protein>
    <submittedName>
        <fullName evidence="1">Uncharacterized protein</fullName>
    </submittedName>
</protein>
<organism evidence="1 2">
    <name type="scientific">Lucilia cuprina</name>
    <name type="common">Green bottle fly</name>
    <name type="synonym">Australian sheep blowfly</name>
    <dbReference type="NCBI Taxonomy" id="7375"/>
    <lineage>
        <taxon>Eukaryota</taxon>
        <taxon>Metazoa</taxon>
        <taxon>Ecdysozoa</taxon>
        <taxon>Arthropoda</taxon>
        <taxon>Hexapoda</taxon>
        <taxon>Insecta</taxon>
        <taxon>Pterygota</taxon>
        <taxon>Neoptera</taxon>
        <taxon>Endopterygota</taxon>
        <taxon>Diptera</taxon>
        <taxon>Brachycera</taxon>
        <taxon>Muscomorpha</taxon>
        <taxon>Oestroidea</taxon>
        <taxon>Calliphoridae</taxon>
        <taxon>Luciliinae</taxon>
        <taxon>Lucilia</taxon>
    </lineage>
</organism>
<comment type="caution">
    <text evidence="1">The sequence shown here is derived from an EMBL/GenBank/DDBJ whole genome shotgun (WGS) entry which is preliminary data.</text>
</comment>
<name>A0A0L0C5Q5_LUCCU</name>
<gene>
    <name evidence="1" type="ORF">FF38_02005</name>
</gene>
<evidence type="ECO:0000313" key="1">
    <source>
        <dbReference type="EMBL" id="KNC27620.1"/>
    </source>
</evidence>
<feature type="non-terminal residue" evidence="1">
    <location>
        <position position="1"/>
    </location>
</feature>
<sequence>EEFLYQDHWGRICLLNVANLTERVLMSNVTF</sequence>
<feature type="non-terminal residue" evidence="1">
    <location>
        <position position="31"/>
    </location>
</feature>
<evidence type="ECO:0000313" key="2">
    <source>
        <dbReference type="Proteomes" id="UP000037069"/>
    </source>
</evidence>
<proteinExistence type="predicted"/>
<dbReference type="EMBL" id="JRES01000877">
    <property type="protein sequence ID" value="KNC27620.1"/>
    <property type="molecule type" value="Genomic_DNA"/>
</dbReference>
<dbReference type="Proteomes" id="UP000037069">
    <property type="component" value="Unassembled WGS sequence"/>
</dbReference>
<keyword evidence="2" id="KW-1185">Reference proteome</keyword>
<dbReference type="AlphaFoldDB" id="A0A0L0C5Q5"/>
<reference evidence="1 2" key="1">
    <citation type="journal article" date="2015" name="Nat. Commun.">
        <title>Lucilia cuprina genome unlocks parasitic fly biology to underpin future interventions.</title>
        <authorList>
            <person name="Anstead C.A."/>
            <person name="Korhonen P.K."/>
            <person name="Young N.D."/>
            <person name="Hall R.S."/>
            <person name="Jex A.R."/>
            <person name="Murali S.C."/>
            <person name="Hughes D.S."/>
            <person name="Lee S.F."/>
            <person name="Perry T."/>
            <person name="Stroehlein A.J."/>
            <person name="Ansell B.R."/>
            <person name="Breugelmans B."/>
            <person name="Hofmann A."/>
            <person name="Qu J."/>
            <person name="Dugan S."/>
            <person name="Lee S.L."/>
            <person name="Chao H."/>
            <person name="Dinh H."/>
            <person name="Han Y."/>
            <person name="Doddapaneni H.V."/>
            <person name="Worley K.C."/>
            <person name="Muzny D.M."/>
            <person name="Ioannidis P."/>
            <person name="Waterhouse R.M."/>
            <person name="Zdobnov E.M."/>
            <person name="James P.J."/>
            <person name="Bagnall N.H."/>
            <person name="Kotze A.C."/>
            <person name="Gibbs R.A."/>
            <person name="Richards S."/>
            <person name="Batterham P."/>
            <person name="Gasser R.B."/>
        </authorList>
    </citation>
    <scope>NUCLEOTIDE SEQUENCE [LARGE SCALE GENOMIC DNA]</scope>
    <source>
        <strain evidence="1 2">LS</strain>
        <tissue evidence="1">Full body</tissue>
    </source>
</reference>
<accession>A0A0L0C5Q5</accession>